<name>A0A9X2JFY2_9BACT</name>
<protein>
    <submittedName>
        <fullName evidence="2">DUF1559 domain-containing protein</fullName>
    </submittedName>
</protein>
<dbReference type="NCBIfam" id="TIGR04294">
    <property type="entry name" value="pre_pil_HX9DG"/>
    <property type="match status" value="1"/>
</dbReference>
<dbReference type="Proteomes" id="UP001155241">
    <property type="component" value="Unassembled WGS sequence"/>
</dbReference>
<dbReference type="InterPro" id="IPR045584">
    <property type="entry name" value="Pilin-like"/>
</dbReference>
<sequence>MISASPQRRTRSGFTLVELLVVIAIIGVLVALLLPAVQAARESARRTQCKSQLREMGLAVQNYHDVHQHFPTGRNTSDQYGVSWAHEILPQLEQQAVHDAYVETERVDSQANAAAMRTPIAVYACPSRRRAAADRDFDNDDGPSLVRGSATLGDYAANAGLEEDMGMEANDFVGGKIDPTLAGPIFSGSEISARRVTDGLSNTLAIGEKHIRPAQDDWTEGTEHRLQGDSCFLASDSLKTILRGTEDGLANGPEDNDDEVFGSAHPGVTQFVFLDGHAEAFAHDNGATATGVNPDQVEDIRVDDQWLWLAALSSIAGGEIVQQ</sequence>
<reference evidence="2" key="1">
    <citation type="submission" date="2022-06" db="EMBL/GenBank/DDBJ databases">
        <title>Aeoliella straminimaris, a novel planctomycete from sediments.</title>
        <authorList>
            <person name="Vitorino I.R."/>
            <person name="Lage O.M."/>
        </authorList>
    </citation>
    <scope>NUCLEOTIDE SEQUENCE</scope>
    <source>
        <strain evidence="2">ICT_H6.2</strain>
    </source>
</reference>
<dbReference type="InterPro" id="IPR012902">
    <property type="entry name" value="N_methyl_site"/>
</dbReference>
<dbReference type="PANTHER" id="PTHR30093">
    <property type="entry name" value="GENERAL SECRETION PATHWAY PROTEIN G"/>
    <property type="match status" value="1"/>
</dbReference>
<evidence type="ECO:0000313" key="2">
    <source>
        <dbReference type="EMBL" id="MCO6043797.1"/>
    </source>
</evidence>
<dbReference type="EMBL" id="JAMXLR010000026">
    <property type="protein sequence ID" value="MCO6043797.1"/>
    <property type="molecule type" value="Genomic_DNA"/>
</dbReference>
<keyword evidence="3" id="KW-1185">Reference proteome</keyword>
<feature type="domain" description="DUF1559" evidence="1">
    <location>
        <begin position="38"/>
        <end position="282"/>
    </location>
</feature>
<proteinExistence type="predicted"/>
<dbReference type="Pfam" id="PF07963">
    <property type="entry name" value="N_methyl"/>
    <property type="match status" value="1"/>
</dbReference>
<dbReference type="InterPro" id="IPR027558">
    <property type="entry name" value="Pre_pil_HX9DG_C"/>
</dbReference>
<dbReference type="SUPFAM" id="SSF54523">
    <property type="entry name" value="Pili subunits"/>
    <property type="match status" value="1"/>
</dbReference>
<dbReference type="RefSeq" id="WP_252851902.1">
    <property type="nucleotide sequence ID" value="NZ_JAMXLR010000026.1"/>
</dbReference>
<dbReference type="InterPro" id="IPR011453">
    <property type="entry name" value="DUF1559"/>
</dbReference>
<evidence type="ECO:0000259" key="1">
    <source>
        <dbReference type="Pfam" id="PF07596"/>
    </source>
</evidence>
<comment type="caution">
    <text evidence="2">The sequence shown here is derived from an EMBL/GenBank/DDBJ whole genome shotgun (WGS) entry which is preliminary data.</text>
</comment>
<dbReference type="AlphaFoldDB" id="A0A9X2JFY2"/>
<gene>
    <name evidence="2" type="ORF">NG895_07745</name>
</gene>
<organism evidence="2 3">
    <name type="scientific">Aeoliella straminimaris</name>
    <dbReference type="NCBI Taxonomy" id="2954799"/>
    <lineage>
        <taxon>Bacteria</taxon>
        <taxon>Pseudomonadati</taxon>
        <taxon>Planctomycetota</taxon>
        <taxon>Planctomycetia</taxon>
        <taxon>Pirellulales</taxon>
        <taxon>Lacipirellulaceae</taxon>
        <taxon>Aeoliella</taxon>
    </lineage>
</organism>
<accession>A0A9X2JFY2</accession>
<dbReference type="PROSITE" id="PS00409">
    <property type="entry name" value="PROKAR_NTER_METHYL"/>
    <property type="match status" value="1"/>
</dbReference>
<dbReference type="Pfam" id="PF07596">
    <property type="entry name" value="SBP_bac_10"/>
    <property type="match status" value="1"/>
</dbReference>
<dbReference type="Gene3D" id="3.30.700.10">
    <property type="entry name" value="Glycoprotein, Type 4 Pilin"/>
    <property type="match status" value="1"/>
</dbReference>
<dbReference type="NCBIfam" id="TIGR02532">
    <property type="entry name" value="IV_pilin_GFxxxE"/>
    <property type="match status" value="1"/>
</dbReference>
<evidence type="ECO:0000313" key="3">
    <source>
        <dbReference type="Proteomes" id="UP001155241"/>
    </source>
</evidence>
<dbReference type="PANTHER" id="PTHR30093:SF2">
    <property type="entry name" value="TYPE II SECRETION SYSTEM PROTEIN H"/>
    <property type="match status" value="1"/>
</dbReference>